<sequence>MTSNRQPRRITRRQLLSASGAIGTVSLAGCTSSLPNPFSSAGADGVDSDEYEIEEVVDGLDSPWGLAFVPDSSELFVTEVDGQLLRIECEEGTTEFIEGLPDVSTRGQGGLLDIALHPAFSDEPWVYLTYAAANGNGETTTHVGRGLLSDTEPAFAEFEQLRAAEPFVDSGQHYGSRVMFGPDEMLYVTVGDRGFKDFGPDHVSQDTTNELGTTLRLTPSGEVPSDNPFVDDSEVVDSIFSYGHRNAQGMTIHPETDEIWQSEHGEQDGDSIRVVDAGENHGWPIAHYGCTYGGGDPVGDEPHERDDVVDPRYYWECNSGGFPPAGMTFYTGDAFPAWNGDLFVGNLAGQYLGRFVVDEDSVAETNPLLDGAEWRIRDVAEAPDTGHLYVLIDDSDVPLVRLVPK</sequence>
<proteinExistence type="predicted"/>
<dbReference type="InterPro" id="IPR012938">
    <property type="entry name" value="Glc/Sorbosone_DH"/>
</dbReference>
<evidence type="ECO:0000259" key="1">
    <source>
        <dbReference type="Pfam" id="PF07995"/>
    </source>
</evidence>
<dbReference type="InterPro" id="IPR006311">
    <property type="entry name" value="TAT_signal"/>
</dbReference>
<dbReference type="PROSITE" id="PS51257">
    <property type="entry name" value="PROKAR_LIPOPROTEIN"/>
    <property type="match status" value="1"/>
</dbReference>
<comment type="caution">
    <text evidence="2">The sequence shown here is derived from an EMBL/GenBank/DDBJ whole genome shotgun (WGS) entry which is preliminary data.</text>
</comment>
<dbReference type="PANTHER" id="PTHR19328:SF75">
    <property type="entry name" value="ALDOSE SUGAR DEHYDROGENASE YLII"/>
    <property type="match status" value="1"/>
</dbReference>
<protein>
    <submittedName>
        <fullName evidence="2">PQQ-dependent sugar dehydrogenase</fullName>
    </submittedName>
</protein>
<dbReference type="Pfam" id="PF07995">
    <property type="entry name" value="GSDH"/>
    <property type="match status" value="1"/>
</dbReference>
<reference evidence="2" key="1">
    <citation type="journal article" date="2022" name="Syst. Appl. Microbiol.">
        <title>Natronocalculus amylovorans gen. nov., sp. nov., and Natranaeroarchaeum aerophilus sp. nov., dominant culturable amylolytic natronoarchaea from hypersaline soda lakes in southwestern Siberia.</title>
        <authorList>
            <person name="Sorokin D.Y."/>
            <person name="Elcheninov A.G."/>
            <person name="Khizhniak T.V."/>
            <person name="Koenen M."/>
            <person name="Bale N.J."/>
            <person name="Damste J.S.S."/>
            <person name="Kublanov I.V."/>
        </authorList>
    </citation>
    <scope>NUCLEOTIDE SEQUENCE</scope>
    <source>
        <strain evidence="2">AArc-St2</strain>
    </source>
</reference>
<gene>
    <name evidence="2" type="ORF">AArcSt2_06585</name>
</gene>
<evidence type="ECO:0000313" key="2">
    <source>
        <dbReference type="EMBL" id="MCL9816609.1"/>
    </source>
</evidence>
<dbReference type="InterPro" id="IPR011042">
    <property type="entry name" value="6-blade_b-propeller_TolB-like"/>
</dbReference>
<accession>A0AAE3FWG9</accession>
<keyword evidence="3" id="KW-1185">Reference proteome</keyword>
<dbReference type="SUPFAM" id="SSF50952">
    <property type="entry name" value="Soluble quinoprotein glucose dehydrogenase"/>
    <property type="match status" value="1"/>
</dbReference>
<dbReference type="RefSeq" id="WP_250583492.1">
    <property type="nucleotide sequence ID" value="NZ_JAKRVX010000002.1"/>
</dbReference>
<dbReference type="PANTHER" id="PTHR19328">
    <property type="entry name" value="HEDGEHOG-INTERACTING PROTEIN"/>
    <property type="match status" value="1"/>
</dbReference>
<dbReference type="AlphaFoldDB" id="A0AAE3FWG9"/>
<dbReference type="PROSITE" id="PS51318">
    <property type="entry name" value="TAT"/>
    <property type="match status" value="1"/>
</dbReference>
<dbReference type="EMBL" id="JAKRVX010000002">
    <property type="protein sequence ID" value="MCL9816609.1"/>
    <property type="molecule type" value="Genomic_DNA"/>
</dbReference>
<reference evidence="2" key="2">
    <citation type="submission" date="2022-02" db="EMBL/GenBank/DDBJ databases">
        <authorList>
            <person name="Elcheninov A.G."/>
            <person name="Sorokin D.Y."/>
            <person name="Kublanov I.V."/>
        </authorList>
    </citation>
    <scope>NUCLEOTIDE SEQUENCE</scope>
    <source>
        <strain evidence="2">AArc-St2</strain>
    </source>
</reference>
<organism evidence="2 3">
    <name type="scientific">Natronocalculus amylovorans</name>
    <dbReference type="NCBI Taxonomy" id="2917812"/>
    <lineage>
        <taxon>Archaea</taxon>
        <taxon>Methanobacteriati</taxon>
        <taxon>Methanobacteriota</taxon>
        <taxon>Stenosarchaea group</taxon>
        <taxon>Halobacteria</taxon>
        <taxon>Halobacteriales</taxon>
        <taxon>Haloferacaceae</taxon>
        <taxon>Natronocalculus</taxon>
    </lineage>
</organism>
<name>A0AAE3FWG9_9EURY</name>
<dbReference type="InterPro" id="IPR011041">
    <property type="entry name" value="Quinoprot_gluc/sorb_DH_b-prop"/>
</dbReference>
<dbReference type="Gene3D" id="2.120.10.30">
    <property type="entry name" value="TolB, C-terminal domain"/>
    <property type="match status" value="1"/>
</dbReference>
<feature type="domain" description="Glucose/Sorbosone dehydrogenase" evidence="1">
    <location>
        <begin position="60"/>
        <end position="401"/>
    </location>
</feature>
<dbReference type="Proteomes" id="UP001203207">
    <property type="component" value="Unassembled WGS sequence"/>
</dbReference>
<evidence type="ECO:0000313" key="3">
    <source>
        <dbReference type="Proteomes" id="UP001203207"/>
    </source>
</evidence>